<keyword evidence="16" id="KW-1185">Reference proteome</keyword>
<dbReference type="InterPro" id="IPR038257">
    <property type="entry name" value="CRISPR-assoc_Cas3_HD_sf"/>
</dbReference>
<dbReference type="AlphaFoldDB" id="A0A5J4K534"/>
<dbReference type="SMART" id="SM00490">
    <property type="entry name" value="HELICc"/>
    <property type="match status" value="1"/>
</dbReference>
<evidence type="ECO:0000256" key="10">
    <source>
        <dbReference type="ARBA" id="ARBA00038437"/>
    </source>
</evidence>
<dbReference type="Gene3D" id="3.40.50.300">
    <property type="entry name" value="P-loop containing nucleotide triphosphate hydrolases"/>
    <property type="match status" value="2"/>
</dbReference>
<feature type="domain" description="Helicase C-terminal" evidence="13">
    <location>
        <begin position="252"/>
        <end position="418"/>
    </location>
</feature>
<dbReference type="GO" id="GO:0004519">
    <property type="term" value="F:endonuclease activity"/>
    <property type="evidence" value="ECO:0007669"/>
    <property type="project" value="UniProtKB-KW"/>
</dbReference>
<evidence type="ECO:0000259" key="12">
    <source>
        <dbReference type="PROSITE" id="PS51192"/>
    </source>
</evidence>
<dbReference type="GO" id="GO:0016787">
    <property type="term" value="F:hydrolase activity"/>
    <property type="evidence" value="ECO:0007669"/>
    <property type="project" value="UniProtKB-KW"/>
</dbReference>
<feature type="domain" description="HD Cas3-type" evidence="14">
    <location>
        <begin position="635"/>
        <end position="884"/>
    </location>
</feature>
<evidence type="ECO:0000259" key="14">
    <source>
        <dbReference type="PROSITE" id="PS51643"/>
    </source>
</evidence>
<dbReference type="GO" id="GO:0003676">
    <property type="term" value="F:nucleic acid binding"/>
    <property type="evidence" value="ECO:0007669"/>
    <property type="project" value="InterPro"/>
</dbReference>
<keyword evidence="6" id="KW-0378">Hydrolase</keyword>
<comment type="similarity">
    <text evidence="1">In the N-terminal section; belongs to the CRISPR-associated nuclease Cas3-HD family.</text>
</comment>
<evidence type="ECO:0000313" key="15">
    <source>
        <dbReference type="EMBL" id="GER83734.1"/>
    </source>
</evidence>
<keyword evidence="4" id="KW-0479">Metal-binding</keyword>
<evidence type="ECO:0000256" key="8">
    <source>
        <dbReference type="ARBA" id="ARBA00022840"/>
    </source>
</evidence>
<keyword evidence="9" id="KW-0051">Antiviral defense</keyword>
<dbReference type="InterPro" id="IPR027417">
    <property type="entry name" value="P-loop_NTPase"/>
</dbReference>
<dbReference type="PROSITE" id="PS51194">
    <property type="entry name" value="HELICASE_CTER"/>
    <property type="match status" value="1"/>
</dbReference>
<proteinExistence type="inferred from homology"/>
<dbReference type="InterPro" id="IPR011545">
    <property type="entry name" value="DEAD/DEAH_box_helicase_dom"/>
</dbReference>
<dbReference type="GO" id="GO:0005829">
    <property type="term" value="C:cytosol"/>
    <property type="evidence" value="ECO:0007669"/>
    <property type="project" value="TreeGrafter"/>
</dbReference>
<evidence type="ECO:0000256" key="1">
    <source>
        <dbReference type="ARBA" id="ARBA00006847"/>
    </source>
</evidence>
<feature type="domain" description="Helicase ATP-binding" evidence="12">
    <location>
        <begin position="26"/>
        <end position="227"/>
    </location>
</feature>
<dbReference type="InterPro" id="IPR014001">
    <property type="entry name" value="Helicase_ATP-bd"/>
</dbReference>
<dbReference type="GO" id="GO:0046872">
    <property type="term" value="F:metal ion binding"/>
    <property type="evidence" value="ECO:0007669"/>
    <property type="project" value="UniProtKB-KW"/>
</dbReference>
<dbReference type="NCBIfam" id="TIGR01587">
    <property type="entry name" value="cas3_core"/>
    <property type="match status" value="1"/>
</dbReference>
<dbReference type="PROSITE" id="PS51192">
    <property type="entry name" value="HELICASE_ATP_BIND_1"/>
    <property type="match status" value="1"/>
</dbReference>
<comment type="similarity">
    <text evidence="10">Belongs to the DEAD box helicase family.</text>
</comment>
<accession>A0A5J4K534</accession>
<comment type="similarity">
    <text evidence="2">In the central section; belongs to the CRISPR-associated helicase Cas3 family.</text>
</comment>
<evidence type="ECO:0000256" key="3">
    <source>
        <dbReference type="ARBA" id="ARBA00022722"/>
    </source>
</evidence>
<evidence type="ECO:0000256" key="11">
    <source>
        <dbReference type="SAM" id="MobiDB-lite"/>
    </source>
</evidence>
<protein>
    <submittedName>
        <fullName evidence="15">CRISPR-associated helicase/endonuclease Cas3</fullName>
    </submittedName>
</protein>
<dbReference type="InterPro" id="IPR001650">
    <property type="entry name" value="Helicase_C-like"/>
</dbReference>
<evidence type="ECO:0000256" key="6">
    <source>
        <dbReference type="ARBA" id="ARBA00022801"/>
    </source>
</evidence>
<dbReference type="InterPro" id="IPR050079">
    <property type="entry name" value="DEAD_box_RNA_helicase"/>
</dbReference>
<dbReference type="PANTHER" id="PTHR47959">
    <property type="entry name" value="ATP-DEPENDENT RNA HELICASE RHLE-RELATED"/>
    <property type="match status" value="1"/>
</dbReference>
<dbReference type="Pfam" id="PF22590">
    <property type="entry name" value="Cas3-like_C_2"/>
    <property type="match status" value="1"/>
</dbReference>
<evidence type="ECO:0000256" key="2">
    <source>
        <dbReference type="ARBA" id="ARBA00009046"/>
    </source>
</evidence>
<keyword evidence="7" id="KW-0347">Helicase</keyword>
<sequence>MKERKGKKGVTVSLMKTLYPYQERVLQVLAQGRNVILVIPTGGGKTLAALLPFLQSCAFNDGTLPGKAVYVTPMRVLATQFTRTCHQLLEELNPPLIEPLRQRYAQFGRPLLSLQTGESPDDPQFESLITACTIDQLLASALGVPYSVDGARANINVGLPASAYLILDEPHLYPLNRQGQSCFGALTTTIELLRQLKDLTRFTFMSATLSRPLVEQLAQMIDAEVIEASDEELAALARGRQRVFRRVAEPLSAEQVLERHQRCSLVVCNRVERAQELYLQLDELIQERGLDIRLQLLHSRFSDEDRRRQSEELQGWLGPAAWDEKSGRYQGENVIVVATQVVEVGLDISVETLHSELSPANSLIQRAGRCARFPHQQGQVFVYSLPVDDQGQAQTLPYEPEPCQRTWEALAEYDGQVVRFQEERRLLDTVHCESDLQLLARYEEQRPDLLEKMVTSLRKPDPRVRSTLIRDDLQVALLVHDTPEEEIVTAPWQWQLFTLRPSLLQGRHWQALQERAAALGLDWVCKQAVLVGAGSGRAAQGEDHSRTRSETAAQGEDDSRREPLYTWEPVTNPATEISSALVLALPQALVTYDRDLGLVFRDGRLPLTARWQQRLEGTRYQSRPLERRRSGAVSQTVLRQRYEEHIGGLADAYHYGLYHELVYALRRLEERMGLAAGTIDQAIQLALALHDLGKLAEGWQRWARSWERLYHEKKGLHYQEPAADYLFAKTTYDVRAREERQWEQELAVRRPNHACESVALACRFIRDCLGATTPASPTAPVARATCYAIARHHTTGAHEYGATRLAPGALEAVRRALALVQRETSPRPMNLQLILPECQQGDLFPENVRSGKFSQPDLDPQTPQYETWLAFVMTRALRLADQRADVYR</sequence>
<evidence type="ECO:0000259" key="13">
    <source>
        <dbReference type="PROSITE" id="PS51194"/>
    </source>
</evidence>
<keyword evidence="8" id="KW-0067">ATP-binding</keyword>
<keyword evidence="15" id="KW-0255">Endonuclease</keyword>
<keyword evidence="5" id="KW-0547">Nucleotide-binding</keyword>
<dbReference type="GO" id="GO:0051607">
    <property type="term" value="P:defense response to virus"/>
    <property type="evidence" value="ECO:0007669"/>
    <property type="project" value="UniProtKB-KW"/>
</dbReference>
<gene>
    <name evidence="15" type="ORF">KTAU_23710</name>
</gene>
<evidence type="ECO:0000256" key="7">
    <source>
        <dbReference type="ARBA" id="ARBA00022806"/>
    </source>
</evidence>
<reference evidence="15 16" key="1">
    <citation type="journal article" date="2019" name="Int. J. Syst. Evol. Microbiol.">
        <title>Thermogemmatispora aurantia sp. nov. and Thermogemmatispora argillosa sp. nov., within the class Ktedonobacteria, and emended description of the genus Thermogemmatispora.</title>
        <authorList>
            <person name="Zheng Y."/>
            <person name="Wang C.M."/>
            <person name="Sakai Y."/>
            <person name="Abe K."/>
            <person name="Yokota A."/>
            <person name="Yabe S."/>
        </authorList>
    </citation>
    <scope>NUCLEOTIDE SEQUENCE [LARGE SCALE GENOMIC DNA]</scope>
    <source>
        <strain evidence="15 16">A1-2</strain>
    </source>
</reference>
<organism evidence="15 16">
    <name type="scientific">Thermogemmatispora aurantia</name>
    <dbReference type="NCBI Taxonomy" id="2045279"/>
    <lineage>
        <taxon>Bacteria</taxon>
        <taxon>Bacillati</taxon>
        <taxon>Chloroflexota</taxon>
        <taxon>Ktedonobacteria</taxon>
        <taxon>Thermogemmatisporales</taxon>
        <taxon>Thermogemmatisporaceae</taxon>
        <taxon>Thermogemmatispora</taxon>
    </lineage>
</organism>
<evidence type="ECO:0000256" key="4">
    <source>
        <dbReference type="ARBA" id="ARBA00022723"/>
    </source>
</evidence>
<dbReference type="PROSITE" id="PS51643">
    <property type="entry name" value="HD_CAS3"/>
    <property type="match status" value="1"/>
</dbReference>
<dbReference type="InterPro" id="IPR054712">
    <property type="entry name" value="Cas3-like_dom"/>
</dbReference>
<keyword evidence="3" id="KW-0540">Nuclease</keyword>
<dbReference type="SMART" id="SM00487">
    <property type="entry name" value="DEXDc"/>
    <property type="match status" value="1"/>
</dbReference>
<evidence type="ECO:0000256" key="5">
    <source>
        <dbReference type="ARBA" id="ARBA00022741"/>
    </source>
</evidence>
<dbReference type="Gene3D" id="1.10.3210.30">
    <property type="match status" value="1"/>
</dbReference>
<dbReference type="SUPFAM" id="SSF52540">
    <property type="entry name" value="P-loop containing nucleoside triphosphate hydrolases"/>
    <property type="match status" value="1"/>
</dbReference>
<dbReference type="GO" id="GO:0005524">
    <property type="term" value="F:ATP binding"/>
    <property type="evidence" value="ECO:0007669"/>
    <property type="project" value="UniProtKB-KW"/>
</dbReference>
<dbReference type="InterPro" id="IPR006483">
    <property type="entry name" value="CRISPR-assoc_Cas3_HD"/>
</dbReference>
<name>A0A5J4K534_9CHLR</name>
<evidence type="ECO:0000313" key="16">
    <source>
        <dbReference type="Proteomes" id="UP000334820"/>
    </source>
</evidence>
<dbReference type="Pfam" id="PF00270">
    <property type="entry name" value="DEAD"/>
    <property type="match status" value="1"/>
</dbReference>
<dbReference type="PANTHER" id="PTHR47959:SF16">
    <property type="entry name" value="CRISPR-ASSOCIATED NUCLEASE_HELICASE CAS3-RELATED"/>
    <property type="match status" value="1"/>
</dbReference>
<dbReference type="Proteomes" id="UP000334820">
    <property type="component" value="Unassembled WGS sequence"/>
</dbReference>
<evidence type="ECO:0000256" key="9">
    <source>
        <dbReference type="ARBA" id="ARBA00023118"/>
    </source>
</evidence>
<dbReference type="EMBL" id="BKZV01000003">
    <property type="protein sequence ID" value="GER83734.1"/>
    <property type="molecule type" value="Genomic_DNA"/>
</dbReference>
<dbReference type="GO" id="GO:0003724">
    <property type="term" value="F:RNA helicase activity"/>
    <property type="evidence" value="ECO:0007669"/>
    <property type="project" value="TreeGrafter"/>
</dbReference>
<feature type="region of interest" description="Disordered" evidence="11">
    <location>
        <begin position="536"/>
        <end position="564"/>
    </location>
</feature>
<feature type="compositionally biased region" description="Basic and acidic residues" evidence="11">
    <location>
        <begin position="540"/>
        <end position="549"/>
    </location>
</feature>
<comment type="caution">
    <text evidence="15">The sequence shown here is derived from an EMBL/GenBank/DDBJ whole genome shotgun (WGS) entry which is preliminary data.</text>
</comment>
<dbReference type="InterPro" id="IPR006474">
    <property type="entry name" value="Helicase_Cas3_CRISPR-ass_core"/>
</dbReference>